<evidence type="ECO:0008006" key="2">
    <source>
        <dbReference type="Google" id="ProtNLM"/>
    </source>
</evidence>
<proteinExistence type="predicted"/>
<dbReference type="EMBL" id="MK072389">
    <property type="protein sequence ID" value="AYV83435.1"/>
    <property type="molecule type" value="Genomic_DNA"/>
</dbReference>
<protein>
    <recommendedName>
        <fullName evidence="2">F-box domain-containing protein</fullName>
    </recommendedName>
</protein>
<reference evidence="1" key="1">
    <citation type="submission" date="2018-10" db="EMBL/GenBank/DDBJ databases">
        <title>Hidden diversity of soil giant viruses.</title>
        <authorList>
            <person name="Schulz F."/>
            <person name="Alteio L."/>
            <person name="Goudeau D."/>
            <person name="Ryan E.M."/>
            <person name="Malmstrom R.R."/>
            <person name="Blanchard J."/>
            <person name="Woyke T."/>
        </authorList>
    </citation>
    <scope>NUCLEOTIDE SEQUENCE</scope>
    <source>
        <strain evidence="1">HYV1</strain>
    </source>
</reference>
<sequence length="267" mass="30997">MNSLPKDLIFYTAKFLNVVDVYNILEVSREYSKLKIKPSVVNQVCTKCVGYYSTPFNNFMCSLCFALGAPQWLKDERAKYHKPKYMSEETKKYKMVQDSVNMKRALFGVLAMSDEEFEVQVKKYIWHIEKFIDNSIFATMGNPDEEMILMSFLDEFKNEKPLTIDQLLKLYAAVRKSLIGYGILSLRYGKECMMDSWSLLCRLVVDPWKINSPGYMPSGSGPWSGYDSSDECTIWRVMGGQESILKSYTLDKIKNTTWTFQKMINLQ</sequence>
<gene>
    <name evidence="1" type="ORF">Hyperionvirus7_6</name>
</gene>
<accession>A0A3G5A861</accession>
<name>A0A3G5A861_9VIRU</name>
<evidence type="ECO:0000313" key="1">
    <source>
        <dbReference type="EMBL" id="AYV83435.1"/>
    </source>
</evidence>
<organism evidence="1">
    <name type="scientific">Hyperionvirus sp</name>
    <dbReference type="NCBI Taxonomy" id="2487770"/>
    <lineage>
        <taxon>Viruses</taxon>
        <taxon>Varidnaviria</taxon>
        <taxon>Bamfordvirae</taxon>
        <taxon>Nucleocytoviricota</taxon>
        <taxon>Megaviricetes</taxon>
        <taxon>Imitervirales</taxon>
        <taxon>Mimiviridae</taxon>
        <taxon>Klosneuvirinae</taxon>
    </lineage>
</organism>